<dbReference type="Gene3D" id="3.30.160.60">
    <property type="entry name" value="Classic Zinc Finger"/>
    <property type="match status" value="1"/>
</dbReference>
<organism evidence="3 4">
    <name type="scientific">Crepidotus variabilis</name>
    <dbReference type="NCBI Taxonomy" id="179855"/>
    <lineage>
        <taxon>Eukaryota</taxon>
        <taxon>Fungi</taxon>
        <taxon>Dikarya</taxon>
        <taxon>Basidiomycota</taxon>
        <taxon>Agaricomycotina</taxon>
        <taxon>Agaricomycetes</taxon>
        <taxon>Agaricomycetidae</taxon>
        <taxon>Agaricales</taxon>
        <taxon>Agaricineae</taxon>
        <taxon>Crepidotaceae</taxon>
        <taxon>Crepidotus</taxon>
    </lineage>
</organism>
<evidence type="ECO:0000256" key="1">
    <source>
        <dbReference type="SAM" id="MobiDB-lite"/>
    </source>
</evidence>
<feature type="region of interest" description="Disordered" evidence="1">
    <location>
        <begin position="921"/>
        <end position="944"/>
    </location>
</feature>
<dbReference type="OrthoDB" id="3254002at2759"/>
<feature type="compositionally biased region" description="Basic and acidic residues" evidence="1">
    <location>
        <begin position="536"/>
        <end position="548"/>
    </location>
</feature>
<feature type="compositionally biased region" description="Low complexity" evidence="1">
    <location>
        <begin position="255"/>
        <end position="281"/>
    </location>
</feature>
<feature type="domain" description="C2H2-type" evidence="2">
    <location>
        <begin position="993"/>
        <end position="1016"/>
    </location>
</feature>
<feature type="region of interest" description="Disordered" evidence="1">
    <location>
        <begin position="352"/>
        <end position="390"/>
    </location>
</feature>
<dbReference type="Proteomes" id="UP000807306">
    <property type="component" value="Unassembled WGS sequence"/>
</dbReference>
<dbReference type="PROSITE" id="PS00028">
    <property type="entry name" value="ZINC_FINGER_C2H2_1"/>
    <property type="match status" value="1"/>
</dbReference>
<feature type="compositionally biased region" description="Polar residues" evidence="1">
    <location>
        <begin position="352"/>
        <end position="384"/>
    </location>
</feature>
<dbReference type="InterPro" id="IPR013087">
    <property type="entry name" value="Znf_C2H2_type"/>
</dbReference>
<feature type="region of interest" description="Disordered" evidence="1">
    <location>
        <begin position="527"/>
        <end position="580"/>
    </location>
</feature>
<feature type="region of interest" description="Disordered" evidence="1">
    <location>
        <begin position="1141"/>
        <end position="1171"/>
    </location>
</feature>
<feature type="region of interest" description="Disordered" evidence="1">
    <location>
        <begin position="181"/>
        <end position="285"/>
    </location>
</feature>
<proteinExistence type="predicted"/>
<feature type="region of interest" description="Disordered" evidence="1">
    <location>
        <begin position="764"/>
        <end position="852"/>
    </location>
</feature>
<reference evidence="3" key="1">
    <citation type="submission" date="2020-11" db="EMBL/GenBank/DDBJ databases">
        <authorList>
            <consortium name="DOE Joint Genome Institute"/>
            <person name="Ahrendt S."/>
            <person name="Riley R."/>
            <person name="Andreopoulos W."/>
            <person name="Labutti K."/>
            <person name="Pangilinan J."/>
            <person name="Ruiz-Duenas F.J."/>
            <person name="Barrasa J.M."/>
            <person name="Sanchez-Garcia M."/>
            <person name="Camarero S."/>
            <person name="Miyauchi S."/>
            <person name="Serrano A."/>
            <person name="Linde D."/>
            <person name="Babiker R."/>
            <person name="Drula E."/>
            <person name="Ayuso-Fernandez I."/>
            <person name="Pacheco R."/>
            <person name="Padilla G."/>
            <person name="Ferreira P."/>
            <person name="Barriuso J."/>
            <person name="Kellner H."/>
            <person name="Castanera R."/>
            <person name="Alfaro M."/>
            <person name="Ramirez L."/>
            <person name="Pisabarro A.G."/>
            <person name="Kuo A."/>
            <person name="Tritt A."/>
            <person name="Lipzen A."/>
            <person name="He G."/>
            <person name="Yan M."/>
            <person name="Ng V."/>
            <person name="Cullen D."/>
            <person name="Martin F."/>
            <person name="Rosso M.-N."/>
            <person name="Henrissat B."/>
            <person name="Hibbett D."/>
            <person name="Martinez A.T."/>
            <person name="Grigoriev I.V."/>
        </authorList>
    </citation>
    <scope>NUCLEOTIDE SEQUENCE</scope>
    <source>
        <strain evidence="3">CBS 506.95</strain>
    </source>
</reference>
<dbReference type="EMBL" id="MU157825">
    <property type="protein sequence ID" value="KAF9534567.1"/>
    <property type="molecule type" value="Genomic_DNA"/>
</dbReference>
<feature type="region of interest" description="Disordered" evidence="1">
    <location>
        <begin position="606"/>
        <end position="629"/>
    </location>
</feature>
<evidence type="ECO:0000313" key="4">
    <source>
        <dbReference type="Proteomes" id="UP000807306"/>
    </source>
</evidence>
<protein>
    <recommendedName>
        <fullName evidence="2">C2H2-type domain-containing protein</fullName>
    </recommendedName>
</protein>
<feature type="compositionally biased region" description="Low complexity" evidence="1">
    <location>
        <begin position="553"/>
        <end position="572"/>
    </location>
</feature>
<keyword evidence="4" id="KW-1185">Reference proteome</keyword>
<feature type="compositionally biased region" description="Pro residues" evidence="1">
    <location>
        <begin position="607"/>
        <end position="616"/>
    </location>
</feature>
<feature type="compositionally biased region" description="Polar residues" evidence="1">
    <location>
        <begin position="825"/>
        <end position="834"/>
    </location>
</feature>
<name>A0A9P6ETH8_9AGAR</name>
<comment type="caution">
    <text evidence="3">The sequence shown here is derived from an EMBL/GenBank/DDBJ whole genome shotgun (WGS) entry which is preliminary data.</text>
</comment>
<feature type="compositionally biased region" description="Low complexity" evidence="1">
    <location>
        <begin position="183"/>
        <end position="196"/>
    </location>
</feature>
<dbReference type="AlphaFoldDB" id="A0A9P6ETH8"/>
<sequence length="1268" mass="138032">MDKAVAVRDVVSPEEYTRNAAQIEQAKLFLAQLEAKNETGRQNFQEELMRKIQEGDQARQLLSNMGQYNVVNNRPVIEFGTSTARIEEVHSNSPQSPQQQWAYPTYAYQAPSVNNQAQYSQPQSAPHYSYAAATSSNAHNTYSNEYLPSVASSYSTPSSEYATSYGQQAYASYGYPTQAAGLSHMQSQHHSSYQASPPVSAPVPRKPTHRHQELPQNIPSSTRHHNAQLPMPPVPPKPTGISAKVTSQPVPQPPGASTQSPSTQPSNQTKGSSSSSTSKSTPMHGRQSILEFRDAVFKWAGQAPPNAYIDVSGVRVLKDSSSMIFILTNQNGSLVKQTPNTFFEEMLARLASTGSRPPTKQPTVNQQHQPSSTTSLPQAPSVTVPSAKPTVNRLKTVASSTAISGLPKKTTVSTPSGQSVFAASAQTTNVQVPTLTPQPHAPKPVVTRLPISAPQPAPLPVTTDSLKIIPQTQTTPPPNQYVSIPVTPGLAQRQRTFVNGSWRSPQDANKSRLAKDLLTALGKRKPNANALAAEQPAKRPTLEFKRVDISPQSTSSNLTTVPVTTSSTHSLPDGPASSTNVSISSDVTLAQSPKVLAPQVIQIPLGPVQPPRPPQPSQHRSVHSVTPHQPDYQSIPVPVPVPVHPPIGAPILQAGIHRNVGSVGQFAHGVLPPSEGVNPYASLLTPSKVHKNLETQDFVQGASQDGEVAKEVILLVPATVQETNKSPKMSVTALAPGTESITEKTKKATWQTVVNKWSKDAKEPFTNKGVGDTASASNSIQLLEPMTKSNPKNTPKLEKQQLPNHGPGVHQDIIDLSSPDVASSPRVSSLNDTTEPLFLPSPTSSIGVPPSSEVSESSVPVIIYKGKSRETRTDLILARATTKAAKLANKKKSTTIYVLVPPAPKYLVDYREWEVKRANKTMRREQLQEQDAGGPSSAANSRAQSVTMSMDVARMDETEDFSYAIQNSNVTAVDPDEQKAIELSCSRLQRTLCRWAECNIVLNSADALGRHLNMQHKPEPTGDQNQTFICRWTQCGRQSRLRDQHVEKHASLPLVCAFEDTFRSGGQLLRHFRKQHAKSKLKPTAIPLDGNLMAPSTGLPYQPLPANMFVTAPVRPKKISPERHQTIGPWIVRNIMASDQDIIRKPKRSKKTARTPNSKDPYPGAGPSNNYEFLTTRTVRYASYRSEGVDLRVQNLDSAKISEEFDQGLTLWAPENRGVTRSVDHYDAEIPPNNVRPLSEGVDGDSSRPENDEDMVEDMLVRTNSPEL</sequence>
<feature type="compositionally biased region" description="Polar residues" evidence="1">
    <location>
        <begin position="774"/>
        <end position="793"/>
    </location>
</feature>
<gene>
    <name evidence="3" type="ORF">CPB83DRAFT_202692</name>
</gene>
<feature type="region of interest" description="Disordered" evidence="1">
    <location>
        <begin position="1224"/>
        <end position="1268"/>
    </location>
</feature>
<evidence type="ECO:0000259" key="2">
    <source>
        <dbReference type="PROSITE" id="PS00028"/>
    </source>
</evidence>
<evidence type="ECO:0000313" key="3">
    <source>
        <dbReference type="EMBL" id="KAF9534567.1"/>
    </source>
</evidence>
<accession>A0A9P6ETH8</accession>